<dbReference type="Pfam" id="PF09361">
    <property type="entry name" value="Phasin_2"/>
    <property type="match status" value="1"/>
</dbReference>
<dbReference type="NCBIfam" id="TIGR01841">
    <property type="entry name" value="phasin"/>
    <property type="match status" value="1"/>
</dbReference>
<dbReference type="InterPro" id="IPR010127">
    <property type="entry name" value="Phasin_subfam-1"/>
</dbReference>
<dbReference type="STRING" id="754035.Mesau_03714"/>
<proteinExistence type="predicted"/>
<evidence type="ECO:0000259" key="1">
    <source>
        <dbReference type="Pfam" id="PF09361"/>
    </source>
</evidence>
<evidence type="ECO:0000313" key="3">
    <source>
        <dbReference type="Proteomes" id="UP000010998"/>
    </source>
</evidence>
<organism evidence="2 3">
    <name type="scientific">Mesorhizobium australicum (strain HAMBI 3006 / LMG 24608 / WSM2073)</name>
    <dbReference type="NCBI Taxonomy" id="754035"/>
    <lineage>
        <taxon>Bacteria</taxon>
        <taxon>Pseudomonadati</taxon>
        <taxon>Pseudomonadota</taxon>
        <taxon>Alphaproteobacteria</taxon>
        <taxon>Hyphomicrobiales</taxon>
        <taxon>Phyllobacteriaceae</taxon>
        <taxon>Mesorhizobium</taxon>
    </lineage>
</organism>
<dbReference type="AlphaFoldDB" id="L0KPP4"/>
<dbReference type="eggNOG" id="COG5490">
    <property type="taxonomic scope" value="Bacteria"/>
</dbReference>
<dbReference type="InterPro" id="IPR018968">
    <property type="entry name" value="Phasin"/>
</dbReference>
<dbReference type="KEGG" id="mam:Mesau_03714"/>
<dbReference type="EMBL" id="CP003358">
    <property type="protein sequence ID" value="AGB46073.1"/>
    <property type="molecule type" value="Genomic_DNA"/>
</dbReference>
<dbReference type="Proteomes" id="UP000010998">
    <property type="component" value="Chromosome"/>
</dbReference>
<evidence type="ECO:0000313" key="2">
    <source>
        <dbReference type="EMBL" id="AGB46073.1"/>
    </source>
</evidence>
<feature type="domain" description="Phasin" evidence="1">
    <location>
        <begin position="55"/>
        <end position="152"/>
    </location>
</feature>
<protein>
    <submittedName>
        <fullName evidence="2">Phasin family protein</fullName>
    </submittedName>
</protein>
<sequence>MDTRRSSAILLDEGVRDRGKGEMTIMARQSESDSFMEMFGRFGRDLKVPNVDVEAILAHHRKNLEALEKSARAGAAGTSSLLSRQREMLQDTLREIADMAQSYRAPGNPQELMAKQTEFARKSFEVALKNAGEVAELARKSGTESIDILRARIKEAMEEVRAGYGQK</sequence>
<name>L0KPP4_MESAW</name>
<accession>L0KPP4</accession>
<dbReference type="HOGENOM" id="CLU_133107_2_0_5"/>
<gene>
    <name evidence="2" type="ordered locus">Mesau_03714</name>
</gene>
<reference evidence="3" key="1">
    <citation type="submission" date="2012-02" db="EMBL/GenBank/DDBJ databases">
        <title>Complete sequence of Mesorhizobium australicum WSM2073.</title>
        <authorList>
            <person name="Lucas S."/>
            <person name="Han J."/>
            <person name="Lapidus A."/>
            <person name="Cheng J.-F."/>
            <person name="Goodwin L."/>
            <person name="Pitluck S."/>
            <person name="Peters L."/>
            <person name="Gu W."/>
            <person name="Detter J.C."/>
            <person name="Han C."/>
            <person name="Tapia R."/>
            <person name="Land M."/>
            <person name="Hauser L."/>
            <person name="Kyrpides N."/>
            <person name="Ivanova N."/>
            <person name="Pagani I."/>
            <person name="Reeve W.G."/>
            <person name="Howieson J.G."/>
            <person name="Tiwari R.P."/>
            <person name="O'Hara G.W."/>
            <person name="Atkins C.A."/>
            <person name="Ronson C.W."/>
            <person name="Nandasena K.G."/>
            <person name="Woyke T."/>
        </authorList>
    </citation>
    <scope>NUCLEOTIDE SEQUENCE [LARGE SCALE GENOMIC DNA]</scope>
    <source>
        <strain evidence="3">LMG 24608 / HAMBI 3006 / WSM2073</strain>
    </source>
</reference>
<keyword evidence="3" id="KW-1185">Reference proteome</keyword>